<dbReference type="GO" id="GO:0005737">
    <property type="term" value="C:cytoplasm"/>
    <property type="evidence" value="ECO:0007669"/>
    <property type="project" value="TreeGrafter"/>
</dbReference>
<dbReference type="InterPro" id="IPR000917">
    <property type="entry name" value="Sulfatase_N"/>
</dbReference>
<keyword evidence="3" id="KW-0378">Hydrolase</keyword>
<accession>D1AIJ7</accession>
<dbReference type="Gene3D" id="3.40.720.10">
    <property type="entry name" value="Alkaline Phosphatase, subunit A"/>
    <property type="match status" value="1"/>
</dbReference>
<evidence type="ECO:0000313" key="6">
    <source>
        <dbReference type="Proteomes" id="UP000000845"/>
    </source>
</evidence>
<dbReference type="eggNOG" id="COG3119">
    <property type="taxonomic scope" value="Bacteria"/>
</dbReference>
<dbReference type="SUPFAM" id="SSF53649">
    <property type="entry name" value="Alkaline phosphatase-like"/>
    <property type="match status" value="1"/>
</dbReference>
<organism evidence="5 6">
    <name type="scientific">Sebaldella termitidis (strain ATCC 33386 / NCTC 11300)</name>
    <dbReference type="NCBI Taxonomy" id="526218"/>
    <lineage>
        <taxon>Bacteria</taxon>
        <taxon>Fusobacteriati</taxon>
        <taxon>Fusobacteriota</taxon>
        <taxon>Fusobacteriia</taxon>
        <taxon>Fusobacteriales</taxon>
        <taxon>Leptotrichiaceae</taxon>
        <taxon>Sebaldella</taxon>
    </lineage>
</organism>
<dbReference type="RefSeq" id="WP_012861177.1">
    <property type="nucleotide sequence ID" value="NC_013517.1"/>
</dbReference>
<dbReference type="EMBL" id="CP001739">
    <property type="protein sequence ID" value="ACZ08581.1"/>
    <property type="molecule type" value="Genomic_DNA"/>
</dbReference>
<dbReference type="HOGENOM" id="CLU_006332_9_3_0"/>
<sequence length="454" mass="52329">MNILYIHTHDSGRFLKPYGYNVPTDYLLEFAKDAVVFRKAFCGAPTCSPSRSVLLTGMYAHNNGMLGLAHRGFKINDYSKHLASYLKNYDYETVLSGVQHEADSWLNYDKAAKVIGYSCDITTVPEKDNEEELVYWDRNNAAETAEYFKKAAKTDKKFFMSFGMFSTHRKYPVIPENNTDPDYVELPPRTYDNENNRADTARYMDSARMADDCIKTVIEALKDAGLYEKTIIIFTTDHGVANPFDKCFLNDSGIGVALIIRDPNQKKQGRAIDAMVSHIDIFPTLCELTGVEKPEWLQGKSLVPLLYENKKVREEIYAEINYHTSYEPARCVRNERYKYIKYFDKTYDKYNYSNMDDSEVKGFLMKNGLLDMKKEMEILYDLYFDPGESNNVAGKAEYSEILEEMRIKLQKWQKQTDDPVLEGRIKAPEGAKINNKECMSAGSKNKNDYEKFPD</sequence>
<reference evidence="5 6" key="2">
    <citation type="journal article" date="2010" name="Stand. Genomic Sci.">
        <title>Complete genome sequence of Sebaldella termitidis type strain (NCTC 11300).</title>
        <authorList>
            <person name="Harmon-Smith M."/>
            <person name="Celia L."/>
            <person name="Chertkov O."/>
            <person name="Lapidus A."/>
            <person name="Copeland A."/>
            <person name="Glavina Del Rio T."/>
            <person name="Nolan M."/>
            <person name="Lucas S."/>
            <person name="Tice H."/>
            <person name="Cheng J.F."/>
            <person name="Han C."/>
            <person name="Detter J.C."/>
            <person name="Bruce D."/>
            <person name="Goodwin L."/>
            <person name="Pitluck S."/>
            <person name="Pati A."/>
            <person name="Liolios K."/>
            <person name="Ivanova N."/>
            <person name="Mavromatis K."/>
            <person name="Mikhailova N."/>
            <person name="Chen A."/>
            <person name="Palaniappan K."/>
            <person name="Land M."/>
            <person name="Hauser L."/>
            <person name="Chang Y.J."/>
            <person name="Jeffries C.D."/>
            <person name="Brettin T."/>
            <person name="Goker M."/>
            <person name="Beck B."/>
            <person name="Bristow J."/>
            <person name="Eisen J.A."/>
            <person name="Markowitz V."/>
            <person name="Hugenholtz P."/>
            <person name="Kyrpides N.C."/>
            <person name="Klenk H.P."/>
            <person name="Chen F."/>
        </authorList>
    </citation>
    <scope>NUCLEOTIDE SEQUENCE [LARGE SCALE GENOMIC DNA]</scope>
    <source>
        <strain evidence="6">ATCC 33386 / NCTC 11300</strain>
    </source>
</reference>
<dbReference type="AlphaFoldDB" id="D1AIJ7"/>
<keyword evidence="6" id="KW-1185">Reference proteome</keyword>
<dbReference type="Proteomes" id="UP000000845">
    <property type="component" value="Chromosome"/>
</dbReference>
<gene>
    <name evidence="5" type="ordered locus">Sterm_1723</name>
</gene>
<evidence type="ECO:0000256" key="3">
    <source>
        <dbReference type="ARBA" id="ARBA00022801"/>
    </source>
</evidence>
<evidence type="ECO:0000259" key="4">
    <source>
        <dbReference type="Pfam" id="PF00884"/>
    </source>
</evidence>
<protein>
    <submittedName>
        <fullName evidence="5">Sulfatase</fullName>
    </submittedName>
</protein>
<dbReference type="InterPro" id="IPR024607">
    <property type="entry name" value="Sulfatase_CS"/>
</dbReference>
<reference evidence="6" key="1">
    <citation type="submission" date="2009-09" db="EMBL/GenBank/DDBJ databases">
        <title>The complete chromosome of Sebaldella termitidis ATCC 33386.</title>
        <authorList>
            <consortium name="US DOE Joint Genome Institute (JGI-PGF)"/>
            <person name="Lucas S."/>
            <person name="Copeland A."/>
            <person name="Lapidus A."/>
            <person name="Glavina del Rio T."/>
            <person name="Dalin E."/>
            <person name="Tice H."/>
            <person name="Bruce D."/>
            <person name="Goodwin L."/>
            <person name="Pitluck S."/>
            <person name="Kyrpides N."/>
            <person name="Mavromatis K."/>
            <person name="Ivanova N."/>
            <person name="Mikhailova N."/>
            <person name="Sims D."/>
            <person name="Meincke L."/>
            <person name="Brettin T."/>
            <person name="Detter J.C."/>
            <person name="Han C."/>
            <person name="Larimer F."/>
            <person name="Land M."/>
            <person name="Hauser L."/>
            <person name="Markowitz V."/>
            <person name="Cheng J.F."/>
            <person name="Hugenholtz P."/>
            <person name="Woyke T."/>
            <person name="Wu D."/>
            <person name="Eisen J.A."/>
        </authorList>
    </citation>
    <scope>NUCLEOTIDE SEQUENCE [LARGE SCALE GENOMIC DNA]</scope>
    <source>
        <strain evidence="6">ATCC 33386 / NCTC 11300</strain>
    </source>
</reference>
<evidence type="ECO:0000256" key="2">
    <source>
        <dbReference type="ARBA" id="ARBA00022723"/>
    </source>
</evidence>
<dbReference type="GO" id="GO:0046872">
    <property type="term" value="F:metal ion binding"/>
    <property type="evidence" value="ECO:0007669"/>
    <property type="project" value="UniProtKB-KW"/>
</dbReference>
<dbReference type="PROSITE" id="PS00523">
    <property type="entry name" value="SULFATASE_1"/>
    <property type="match status" value="1"/>
</dbReference>
<keyword evidence="2" id="KW-0479">Metal-binding</keyword>
<dbReference type="PANTHER" id="PTHR45953">
    <property type="entry name" value="IDURONATE 2-SULFATASE"/>
    <property type="match status" value="1"/>
</dbReference>
<evidence type="ECO:0000313" key="5">
    <source>
        <dbReference type="EMBL" id="ACZ08581.1"/>
    </source>
</evidence>
<dbReference type="STRING" id="526218.Sterm_1723"/>
<name>D1AIJ7_SEBTE</name>
<proteinExistence type="inferred from homology"/>
<dbReference type="PANTHER" id="PTHR45953:SF1">
    <property type="entry name" value="IDURONATE 2-SULFATASE"/>
    <property type="match status" value="1"/>
</dbReference>
<dbReference type="CDD" id="cd16027">
    <property type="entry name" value="SGSH"/>
    <property type="match status" value="1"/>
</dbReference>
<feature type="domain" description="Sulfatase N-terminal" evidence="4">
    <location>
        <begin position="2"/>
        <end position="291"/>
    </location>
</feature>
<dbReference type="InterPro" id="IPR017850">
    <property type="entry name" value="Alkaline_phosphatase_core_sf"/>
</dbReference>
<dbReference type="Pfam" id="PF00884">
    <property type="entry name" value="Sulfatase"/>
    <property type="match status" value="1"/>
</dbReference>
<dbReference type="GO" id="GO:0008484">
    <property type="term" value="F:sulfuric ester hydrolase activity"/>
    <property type="evidence" value="ECO:0007669"/>
    <property type="project" value="TreeGrafter"/>
</dbReference>
<evidence type="ECO:0000256" key="1">
    <source>
        <dbReference type="ARBA" id="ARBA00008779"/>
    </source>
</evidence>
<dbReference type="KEGG" id="str:Sterm_1723"/>
<comment type="similarity">
    <text evidence="1">Belongs to the sulfatase family.</text>
</comment>